<dbReference type="InterPro" id="IPR001926">
    <property type="entry name" value="TrpB-like_PALP"/>
</dbReference>
<dbReference type="CDD" id="cd01561">
    <property type="entry name" value="CBS_like"/>
    <property type="match status" value="1"/>
</dbReference>
<keyword evidence="7" id="KW-0472">Membrane</keyword>
<keyword evidence="6" id="KW-0198">Cysteine biosynthesis</keyword>
<dbReference type="FunFam" id="3.40.50.1100:FF:000016">
    <property type="entry name" value="Cysteine synthase A"/>
    <property type="match status" value="1"/>
</dbReference>
<dbReference type="Pfam" id="PF00291">
    <property type="entry name" value="PALP"/>
    <property type="match status" value="1"/>
</dbReference>
<dbReference type="Gene3D" id="3.40.50.1100">
    <property type="match status" value="2"/>
</dbReference>
<sequence length="520" mass="57442">MMKTGGKPWQATTASSLLIGLILGVIVTVSTNSIINWIKSKYVDNKKKDPSFVKSTEITDGIVGLIGNTPLMRIKSLSEATGCEILGKAEVIGCDYVIYALFLFSCPKDRVALNIINKAEEKGLIKPNTGCTIFEGTTGSTGISIAMVSRAKGYNAWIVVPDDQAEEKYQLLEKLGATVEKVRPVGIVDKRQYVNLAQNQFENLANFEAHYKGTGPEIFQQTNGKIDAFVAGAGTGGTIAGISRYLKPLIPNLKIYLVDPPEGKRRRHQVDTVVEGVGLNRITENFNMSQGFIDDAINVTDEEAVTMAQYLVREEGLFLGSSSAINCVGCVRVARQLGPGHRIVTMLNDSGVIFPDYFKAITDGLGITDETFKRLNQSHPMKIHAFDSGLLITFSVVLFMRMLKEEPGIKILYETTELIPVPSGNCSSYFTEEHDAPESYGYDLAFLPMGKVKMNTSESEDIFLTIHINDDTYNHLNQSSPMRLHAFDSDYPYENQNPPKFIESIETENKYYLTQSNGTN</sequence>
<dbReference type="GO" id="GO:0016740">
    <property type="term" value="F:transferase activity"/>
    <property type="evidence" value="ECO:0007669"/>
    <property type="project" value="UniProtKB-KW"/>
</dbReference>
<keyword evidence="5" id="KW-0663">Pyridoxal phosphate</keyword>
<evidence type="ECO:0000256" key="4">
    <source>
        <dbReference type="ARBA" id="ARBA00022679"/>
    </source>
</evidence>
<feature type="non-terminal residue" evidence="9">
    <location>
        <position position="520"/>
    </location>
</feature>
<evidence type="ECO:0000259" key="8">
    <source>
        <dbReference type="Pfam" id="PF00291"/>
    </source>
</evidence>
<dbReference type="GO" id="GO:0019344">
    <property type="term" value="P:cysteine biosynthetic process"/>
    <property type="evidence" value="ECO:0007669"/>
    <property type="project" value="UniProtKB-KW"/>
</dbReference>
<dbReference type="AlphaFoldDB" id="A0A9N8ZB32"/>
<evidence type="ECO:0000256" key="2">
    <source>
        <dbReference type="ARBA" id="ARBA00007103"/>
    </source>
</evidence>
<feature type="domain" description="Tryptophan synthase beta chain-like PALP" evidence="8">
    <location>
        <begin position="65"/>
        <end position="349"/>
    </location>
</feature>
<evidence type="ECO:0000256" key="5">
    <source>
        <dbReference type="ARBA" id="ARBA00022898"/>
    </source>
</evidence>
<evidence type="ECO:0000256" key="6">
    <source>
        <dbReference type="ARBA" id="ARBA00023192"/>
    </source>
</evidence>
<dbReference type="Proteomes" id="UP000789706">
    <property type="component" value="Unassembled WGS sequence"/>
</dbReference>
<keyword evidence="10" id="KW-1185">Reference proteome</keyword>
<dbReference type="InterPro" id="IPR036052">
    <property type="entry name" value="TrpB-like_PALP_sf"/>
</dbReference>
<gene>
    <name evidence="9" type="ORF">DEBURN_LOCUS4019</name>
</gene>
<evidence type="ECO:0000256" key="3">
    <source>
        <dbReference type="ARBA" id="ARBA00022605"/>
    </source>
</evidence>
<evidence type="ECO:0000256" key="7">
    <source>
        <dbReference type="SAM" id="Phobius"/>
    </source>
</evidence>
<dbReference type="InterPro" id="IPR050214">
    <property type="entry name" value="Cys_Synth/Cystath_Beta-Synth"/>
</dbReference>
<dbReference type="PANTHER" id="PTHR10314">
    <property type="entry name" value="CYSTATHIONINE BETA-SYNTHASE"/>
    <property type="match status" value="1"/>
</dbReference>
<reference evidence="9" key="1">
    <citation type="submission" date="2021-06" db="EMBL/GenBank/DDBJ databases">
        <authorList>
            <person name="Kallberg Y."/>
            <person name="Tangrot J."/>
            <person name="Rosling A."/>
        </authorList>
    </citation>
    <scope>NUCLEOTIDE SEQUENCE</scope>
    <source>
        <strain evidence="9">AZ414A</strain>
    </source>
</reference>
<keyword evidence="7" id="KW-1133">Transmembrane helix</keyword>
<name>A0A9N8ZB32_9GLOM</name>
<evidence type="ECO:0000256" key="1">
    <source>
        <dbReference type="ARBA" id="ARBA00001933"/>
    </source>
</evidence>
<comment type="cofactor">
    <cofactor evidence="1">
        <name>pyridoxal 5'-phosphate</name>
        <dbReference type="ChEBI" id="CHEBI:597326"/>
    </cofactor>
</comment>
<protein>
    <submittedName>
        <fullName evidence="9">10257_t:CDS:1</fullName>
    </submittedName>
</protein>
<dbReference type="OrthoDB" id="10259545at2759"/>
<accession>A0A9N8ZB32</accession>
<dbReference type="EMBL" id="CAJVPK010000280">
    <property type="protein sequence ID" value="CAG8487968.1"/>
    <property type="molecule type" value="Genomic_DNA"/>
</dbReference>
<proteinExistence type="inferred from homology"/>
<keyword evidence="7" id="KW-0812">Transmembrane</keyword>
<dbReference type="SUPFAM" id="SSF53686">
    <property type="entry name" value="Tryptophan synthase beta subunit-like PLP-dependent enzymes"/>
    <property type="match status" value="1"/>
</dbReference>
<keyword evidence="4" id="KW-0808">Transferase</keyword>
<feature type="transmembrane region" description="Helical" evidence="7">
    <location>
        <begin position="17"/>
        <end position="38"/>
    </location>
</feature>
<evidence type="ECO:0000313" key="10">
    <source>
        <dbReference type="Proteomes" id="UP000789706"/>
    </source>
</evidence>
<keyword evidence="3" id="KW-0028">Amino-acid biosynthesis</keyword>
<organism evidence="9 10">
    <name type="scientific">Diversispora eburnea</name>
    <dbReference type="NCBI Taxonomy" id="1213867"/>
    <lineage>
        <taxon>Eukaryota</taxon>
        <taxon>Fungi</taxon>
        <taxon>Fungi incertae sedis</taxon>
        <taxon>Mucoromycota</taxon>
        <taxon>Glomeromycotina</taxon>
        <taxon>Glomeromycetes</taxon>
        <taxon>Diversisporales</taxon>
        <taxon>Diversisporaceae</taxon>
        <taxon>Diversispora</taxon>
    </lineage>
</organism>
<evidence type="ECO:0000313" key="9">
    <source>
        <dbReference type="EMBL" id="CAG8487968.1"/>
    </source>
</evidence>
<comment type="similarity">
    <text evidence="2">Belongs to the cysteine synthase/cystathionine beta-synthase family.</text>
</comment>
<comment type="caution">
    <text evidence="9">The sequence shown here is derived from an EMBL/GenBank/DDBJ whole genome shotgun (WGS) entry which is preliminary data.</text>
</comment>